<dbReference type="Gene3D" id="1.25.40.10">
    <property type="entry name" value="Tetratricopeptide repeat domain"/>
    <property type="match status" value="1"/>
</dbReference>
<dbReference type="Pfam" id="PF13812">
    <property type="entry name" value="PPR_3"/>
    <property type="match status" value="1"/>
</dbReference>
<comment type="caution">
    <text evidence="3">The sequence shown here is derived from an EMBL/GenBank/DDBJ whole genome shotgun (WGS) entry which is preliminary data.</text>
</comment>
<evidence type="ECO:0000256" key="1">
    <source>
        <dbReference type="ARBA" id="ARBA00022737"/>
    </source>
</evidence>
<dbReference type="PANTHER" id="PTHR47936:SF1">
    <property type="entry name" value="PENTATRICOPEPTIDE REPEAT-CONTAINING PROTEIN GUN1, CHLOROPLASTIC"/>
    <property type="match status" value="1"/>
</dbReference>
<dbReference type="InterPro" id="IPR011990">
    <property type="entry name" value="TPR-like_helical_dom_sf"/>
</dbReference>
<dbReference type="EMBL" id="CAJNJA010096130">
    <property type="protein sequence ID" value="CAE7942263.1"/>
    <property type="molecule type" value="Genomic_DNA"/>
</dbReference>
<name>A0A813CCT3_9DINO</name>
<evidence type="ECO:0000313" key="4">
    <source>
        <dbReference type="Proteomes" id="UP000601435"/>
    </source>
</evidence>
<evidence type="ECO:0000313" key="3">
    <source>
        <dbReference type="EMBL" id="CAE7942263.1"/>
    </source>
</evidence>
<evidence type="ECO:0008006" key="5">
    <source>
        <dbReference type="Google" id="ProtNLM"/>
    </source>
</evidence>
<protein>
    <recommendedName>
        <fullName evidence="5">Pentatricopeptide repeat-containing protein, chloroplastic</fullName>
    </recommendedName>
</protein>
<gene>
    <name evidence="3" type="ORF">SNEC2469_LOCUS34592</name>
</gene>
<dbReference type="Proteomes" id="UP000601435">
    <property type="component" value="Unassembled WGS sequence"/>
</dbReference>
<dbReference type="PROSITE" id="PS51375">
    <property type="entry name" value="PPR"/>
    <property type="match status" value="1"/>
</dbReference>
<reference evidence="3" key="1">
    <citation type="submission" date="2021-02" db="EMBL/GenBank/DDBJ databases">
        <authorList>
            <person name="Dougan E. K."/>
            <person name="Rhodes N."/>
            <person name="Thang M."/>
            <person name="Chan C."/>
        </authorList>
    </citation>
    <scope>NUCLEOTIDE SEQUENCE</scope>
</reference>
<organism evidence="3 4">
    <name type="scientific">Symbiodinium necroappetens</name>
    <dbReference type="NCBI Taxonomy" id="1628268"/>
    <lineage>
        <taxon>Eukaryota</taxon>
        <taxon>Sar</taxon>
        <taxon>Alveolata</taxon>
        <taxon>Dinophyceae</taxon>
        <taxon>Suessiales</taxon>
        <taxon>Symbiodiniaceae</taxon>
        <taxon>Symbiodinium</taxon>
    </lineage>
</organism>
<dbReference type="AlphaFoldDB" id="A0A813CCT3"/>
<keyword evidence="1" id="KW-0677">Repeat</keyword>
<dbReference type="PANTHER" id="PTHR47936">
    <property type="entry name" value="PPR_LONG DOMAIN-CONTAINING PROTEIN"/>
    <property type="match status" value="1"/>
</dbReference>
<keyword evidence="4" id="KW-1185">Reference proteome</keyword>
<feature type="repeat" description="PPR" evidence="2">
    <location>
        <begin position="62"/>
        <end position="96"/>
    </location>
</feature>
<accession>A0A813CCT3</accession>
<proteinExistence type="predicted"/>
<dbReference type="OrthoDB" id="185373at2759"/>
<sequence>MSPAVQVPALWETDFSQTGASRKELSAVIERTRDIASLARGSQWRDAMTLLADMPSCVLRPNVISYNSTLAACARSEQWQLASSLLRGVRAHSILPNVITYNTAIRSSVGVGFWQLVSGGRHG</sequence>
<evidence type="ECO:0000256" key="2">
    <source>
        <dbReference type="PROSITE-ProRule" id="PRU00708"/>
    </source>
</evidence>
<dbReference type="InterPro" id="IPR002885">
    <property type="entry name" value="PPR_rpt"/>
</dbReference>